<feature type="compositionally biased region" description="Acidic residues" evidence="1">
    <location>
        <begin position="90"/>
        <end position="101"/>
    </location>
</feature>
<feature type="region of interest" description="Disordered" evidence="1">
    <location>
        <begin position="1"/>
        <end position="70"/>
    </location>
</feature>
<feature type="compositionally biased region" description="Basic and acidic residues" evidence="1">
    <location>
        <begin position="48"/>
        <end position="59"/>
    </location>
</feature>
<dbReference type="OrthoDB" id="3519912at2759"/>
<organism evidence="2 3">
    <name type="scientific">Hyaloscypha variabilis (strain UAMH 11265 / GT02V1 / F)</name>
    <name type="common">Meliniomyces variabilis</name>
    <dbReference type="NCBI Taxonomy" id="1149755"/>
    <lineage>
        <taxon>Eukaryota</taxon>
        <taxon>Fungi</taxon>
        <taxon>Dikarya</taxon>
        <taxon>Ascomycota</taxon>
        <taxon>Pezizomycotina</taxon>
        <taxon>Leotiomycetes</taxon>
        <taxon>Helotiales</taxon>
        <taxon>Hyaloscyphaceae</taxon>
        <taxon>Hyaloscypha</taxon>
        <taxon>Hyaloscypha variabilis</taxon>
    </lineage>
</organism>
<gene>
    <name evidence="2" type="ORF">L207DRAFT_589665</name>
</gene>
<reference evidence="2 3" key="1">
    <citation type="submission" date="2016-04" db="EMBL/GenBank/DDBJ databases">
        <title>A degradative enzymes factory behind the ericoid mycorrhizal symbiosis.</title>
        <authorList>
            <consortium name="DOE Joint Genome Institute"/>
            <person name="Martino E."/>
            <person name="Morin E."/>
            <person name="Grelet G."/>
            <person name="Kuo A."/>
            <person name="Kohler A."/>
            <person name="Daghino S."/>
            <person name="Barry K."/>
            <person name="Choi C."/>
            <person name="Cichocki N."/>
            <person name="Clum A."/>
            <person name="Copeland A."/>
            <person name="Hainaut M."/>
            <person name="Haridas S."/>
            <person name="Labutti K."/>
            <person name="Lindquist E."/>
            <person name="Lipzen A."/>
            <person name="Khouja H.-R."/>
            <person name="Murat C."/>
            <person name="Ohm R."/>
            <person name="Olson A."/>
            <person name="Spatafora J."/>
            <person name="Veneault-Fourrey C."/>
            <person name="Henrissat B."/>
            <person name="Grigoriev I."/>
            <person name="Martin F."/>
            <person name="Perotto S."/>
        </authorList>
    </citation>
    <scope>NUCLEOTIDE SEQUENCE [LARGE SCALE GENOMIC DNA]</scope>
    <source>
        <strain evidence="2 3">F</strain>
    </source>
</reference>
<dbReference type="Proteomes" id="UP000235786">
    <property type="component" value="Unassembled WGS sequence"/>
</dbReference>
<feature type="region of interest" description="Disordered" evidence="1">
    <location>
        <begin position="89"/>
        <end position="150"/>
    </location>
</feature>
<feature type="compositionally biased region" description="Low complexity" evidence="1">
    <location>
        <begin position="116"/>
        <end position="125"/>
    </location>
</feature>
<name>A0A2J6R454_HYAVF</name>
<feature type="compositionally biased region" description="Basic and acidic residues" evidence="1">
    <location>
        <begin position="21"/>
        <end position="38"/>
    </location>
</feature>
<keyword evidence="3" id="KW-1185">Reference proteome</keyword>
<feature type="compositionally biased region" description="Basic and acidic residues" evidence="1">
    <location>
        <begin position="135"/>
        <end position="148"/>
    </location>
</feature>
<dbReference type="EMBL" id="KZ613956">
    <property type="protein sequence ID" value="PMD33300.1"/>
    <property type="molecule type" value="Genomic_DNA"/>
</dbReference>
<protein>
    <submittedName>
        <fullName evidence="2">Uncharacterized protein</fullName>
    </submittedName>
</protein>
<proteinExistence type="predicted"/>
<dbReference type="AlphaFoldDB" id="A0A2J6R454"/>
<accession>A0A2J6R454</accession>
<evidence type="ECO:0000256" key="1">
    <source>
        <dbReference type="SAM" id="MobiDB-lite"/>
    </source>
</evidence>
<sequence length="397" mass="44739">MPQGVTAREHVGRTALPNKRCTADQDFRGNRSDARERPTSSNSKGKRKWEADRDDRETRQASGSLDLKTMIEQCLEETRQKRRRARLEEEFLEVDGSEEDGASVLEEKGSEEGGSEQESVSGAEEPQLEQTTPKKSSEHGEISQDDQHNPSVAEVYNQNDPMSISNQGMSRQEKKWWSMNFEDLYKYATSNGFGKTGKEGRKSGRVKIIKWLCEKKGITPYVTPIISSVEATPIIARPMVQPNGAISHPEAILRTSDPDVQLLINTKAQEYEQKPAVDLLKLAMGRSYQLLKDSNGKLPSKSITALSQWLAAWDILKSPREKKWWLGDGIDLVNKAKAMGYQGPSKKYEVIVWLRSTPEDTEIEIAEVAEPTPNKKDEAELKISKRYAKGSRRAERC</sequence>
<evidence type="ECO:0000313" key="2">
    <source>
        <dbReference type="EMBL" id="PMD33300.1"/>
    </source>
</evidence>
<evidence type="ECO:0000313" key="3">
    <source>
        <dbReference type="Proteomes" id="UP000235786"/>
    </source>
</evidence>